<dbReference type="InterPro" id="IPR050490">
    <property type="entry name" value="Bact_solute-bd_prot1"/>
</dbReference>
<keyword evidence="3" id="KW-0732">Signal</keyword>
<dbReference type="InterPro" id="IPR008929">
    <property type="entry name" value="Chondroitin_lyas"/>
</dbReference>
<comment type="caution">
    <text evidence="8">The sequence shown here is derived from an EMBL/GenBank/DDBJ whole genome shotgun (WGS) entry which is preliminary data.</text>
</comment>
<evidence type="ECO:0000256" key="3">
    <source>
        <dbReference type="ARBA" id="ARBA00022729"/>
    </source>
</evidence>
<organism evidence="8 9">
    <name type="scientific">Phytophthora kernoviae 00238/432</name>
    <dbReference type="NCBI Taxonomy" id="1284355"/>
    <lineage>
        <taxon>Eukaryota</taxon>
        <taxon>Sar</taxon>
        <taxon>Stramenopiles</taxon>
        <taxon>Oomycota</taxon>
        <taxon>Peronosporomycetes</taxon>
        <taxon>Peronosporales</taxon>
        <taxon>Peronosporaceae</taxon>
        <taxon>Phytophthora</taxon>
    </lineage>
</organism>
<keyword evidence="6" id="KW-0449">Lipoprotein</keyword>
<dbReference type="GO" id="GO:0016829">
    <property type="term" value="F:lyase activity"/>
    <property type="evidence" value="ECO:0007669"/>
    <property type="project" value="InterPro"/>
</dbReference>
<dbReference type="Pfam" id="PF07940">
    <property type="entry name" value="Hepar_II_III_C"/>
    <property type="match status" value="1"/>
</dbReference>
<dbReference type="PANTHER" id="PTHR43649">
    <property type="entry name" value="ARABINOSE-BINDING PROTEIN-RELATED"/>
    <property type="match status" value="1"/>
</dbReference>
<evidence type="ECO:0000256" key="2">
    <source>
        <dbReference type="ARBA" id="ARBA00022475"/>
    </source>
</evidence>
<evidence type="ECO:0000313" key="8">
    <source>
        <dbReference type="EMBL" id="KAF4324563.1"/>
    </source>
</evidence>
<dbReference type="Proteomes" id="UP000702964">
    <property type="component" value="Unassembled WGS sequence"/>
</dbReference>
<keyword evidence="5" id="KW-0564">Palmitate</keyword>
<dbReference type="Gene3D" id="3.40.190.10">
    <property type="entry name" value="Periplasmic binding protein-like II"/>
    <property type="match status" value="2"/>
</dbReference>
<reference evidence="8" key="2">
    <citation type="submission" date="2020-02" db="EMBL/GenBank/DDBJ databases">
        <authorList>
            <person name="Studholme D.J."/>
        </authorList>
    </citation>
    <scope>NUCLEOTIDE SEQUENCE</scope>
    <source>
        <strain evidence="8">00238/432</strain>
    </source>
</reference>
<dbReference type="AlphaFoldDB" id="A0A8J4WAG9"/>
<dbReference type="CDD" id="cd13580">
    <property type="entry name" value="PBP2_AlgQ_like_1"/>
    <property type="match status" value="1"/>
</dbReference>
<gene>
    <name evidence="8" type="ORF">G195_002020</name>
</gene>
<keyword evidence="4" id="KW-0472">Membrane</keyword>
<evidence type="ECO:0000259" key="7">
    <source>
        <dbReference type="Pfam" id="PF07940"/>
    </source>
</evidence>
<dbReference type="EMBL" id="AOFI03000016">
    <property type="protein sequence ID" value="KAF4324563.1"/>
    <property type="molecule type" value="Genomic_DNA"/>
</dbReference>
<dbReference type="PANTHER" id="PTHR43649:SF33">
    <property type="entry name" value="POLYGALACTURONAN_RHAMNOGALACTURONAN-BINDING PROTEIN YTCQ"/>
    <property type="match status" value="1"/>
</dbReference>
<evidence type="ECO:0000256" key="6">
    <source>
        <dbReference type="ARBA" id="ARBA00023288"/>
    </source>
</evidence>
<protein>
    <recommendedName>
        <fullName evidence="7">Heparinase II/III-like C-terminal domain-containing protein</fullName>
    </recommendedName>
</protein>
<feature type="domain" description="Heparinase II/III-like C-terminal" evidence="7">
    <location>
        <begin position="125"/>
        <end position="346"/>
    </location>
</feature>
<keyword evidence="2" id="KW-1003">Cell membrane</keyword>
<accession>A0A8J4WAG9</accession>
<evidence type="ECO:0000256" key="1">
    <source>
        <dbReference type="ARBA" id="ARBA00004196"/>
    </source>
</evidence>
<reference evidence="8" key="1">
    <citation type="journal article" date="2015" name="Genom Data">
        <title>Draft genome sequences of Phytophthora kernoviae and Phytophthora ramorum lineage EU2 from Scotland.</title>
        <authorList>
            <person name="Sambles C."/>
            <person name="Schlenzig A."/>
            <person name="O'Neill P."/>
            <person name="Grant M."/>
            <person name="Studholme D.J."/>
        </authorList>
    </citation>
    <scope>NUCLEOTIDE SEQUENCE</scope>
    <source>
        <strain evidence="8">00238/432</strain>
    </source>
</reference>
<proteinExistence type="predicted"/>
<dbReference type="SUPFAM" id="SSF53850">
    <property type="entry name" value="Periplasmic binding protein-like II"/>
    <property type="match status" value="1"/>
</dbReference>
<dbReference type="InterPro" id="IPR012480">
    <property type="entry name" value="Hepar_II_III_C"/>
</dbReference>
<evidence type="ECO:0000256" key="4">
    <source>
        <dbReference type="ARBA" id="ARBA00023136"/>
    </source>
</evidence>
<comment type="subcellular location">
    <subcellularLocation>
        <location evidence="1">Cell envelope</location>
    </subcellularLocation>
</comment>
<name>A0A8J4WAG9_9STRA</name>
<sequence>MAYVTEAMNLLRNYAGIDFFRRPFFERTGDFPLYVYPPDARRASFGDQSTLGDPVNLKAGYLVRQLAGVTGNRWYQWYFERVRQSDPGTEGAFYNYGWWDFRFDDLVYRHDYQQVEEEAPVGIEPLKWFRDVGWVAMHHRMDDADEHVMLLLKSSRYGSISHSHADQNSFTLHAFGEPLAADTGYYIAHGSSFHREWRRQTRSKNNLLIGGAGQYAENNKVLNMAATGQIEEAYWRDGDGYVRAVATDAYASTVPHVKRVVREIHFLQSSYFVIVDHIDLEKPDSVQWLFHALRPLQLKGQSFCLNGNKAGLEGTFVYSSSGELSLSQTDQFAGVDPAEIVTLLVPYKIEEPKYVPYFIDDQDHGIHLYFTDNGVTKKIERFTNEWYLNLNQDEKRGSMKKWMVSGMALLLVAAVMTGCNKGSGAASGESGGDGKTKFSMSLRTLAYTYVEKSPDINKDKWVKKLEDLTNTDLKIVLVPHKEYEQKMVQMFATNDIPDVVQGDGGVNGKEMAGSVEAGVFQPLDELLQQYGQDLLKAVPKEAWDQVTHDGLIYAIPEYLSNPSRRATWIRKDLLDQTGLPVPTTVEETINVLRAFKKLGVENPYMGREDFKYADTFFGAYDVQQFLSMMEQQGDQIVPKFMDNENMQQALTVYKTMYEEGLINKEFATINSTVFKNTILSGKAGMWSMNANELIQWEKQIKASVPDAKIEIIPSPVGPDGKGGYYLYGPVTRAYFINKDAADPASIIRFFNWMVSDEAEKFFTYGTEGETYTEDNGVISYTAPTDSAGVDEERYRQSFLWFVQDTTYNKGSLSLTEEGRKLMNIYDTVLAKEGRDGINFDPRLEAFVQNPDIAPNSDTPPQVLLTHMIKMVYGKEPISDWPKVVEEWKSKGGDRAIEEATEKFKKGEGVSAPRR</sequence>
<evidence type="ECO:0000313" key="9">
    <source>
        <dbReference type="Proteomes" id="UP000702964"/>
    </source>
</evidence>
<dbReference type="Gene3D" id="1.50.10.100">
    <property type="entry name" value="Chondroitin AC/alginate lyase"/>
    <property type="match status" value="1"/>
</dbReference>
<evidence type="ECO:0000256" key="5">
    <source>
        <dbReference type="ARBA" id="ARBA00023139"/>
    </source>
</evidence>
<dbReference type="InterPro" id="IPR006059">
    <property type="entry name" value="SBP"/>
</dbReference>
<dbReference type="Gene3D" id="2.70.98.70">
    <property type="match status" value="1"/>
</dbReference>
<dbReference type="Pfam" id="PF01547">
    <property type="entry name" value="SBP_bac_1"/>
    <property type="match status" value="1"/>
</dbReference>